<gene>
    <name evidence="1" type="ordered locus">cgR_0487</name>
</gene>
<name>A0AB72V9K6_CORGB</name>
<reference evidence="1" key="1">
    <citation type="journal article" date="2007" name="Microbiology">
        <title>Comparative analysis of the Corynebacterium glutamicum group and complete genome sequence of strain R.</title>
        <authorList>
            <person name="Yukawa H."/>
            <person name="Omumasaba C.A."/>
            <person name="Nonaka H."/>
            <person name="Kos P."/>
            <person name="Okai N."/>
            <person name="Suzuki N."/>
            <person name="Suda M."/>
            <person name="Tsuge Y."/>
            <person name="Watanabe J."/>
            <person name="Ikeda Y."/>
            <person name="Vertes A.A."/>
            <person name="Inui M."/>
        </authorList>
    </citation>
    <scope>NUCLEOTIDE SEQUENCE</scope>
    <source>
        <strain evidence="1">R</strain>
    </source>
</reference>
<dbReference type="InterPro" id="IPR008554">
    <property type="entry name" value="Glutaredoxin-like"/>
</dbReference>
<dbReference type="EMBL" id="AP009044">
    <property type="protein sequence ID" value="BAF53454.1"/>
    <property type="molecule type" value="Genomic_DNA"/>
</dbReference>
<protein>
    <recommendedName>
        <fullName evidence="2">Glutaredoxin</fullName>
    </recommendedName>
</protein>
<evidence type="ECO:0000313" key="1">
    <source>
        <dbReference type="EMBL" id="BAF53454.1"/>
    </source>
</evidence>
<evidence type="ECO:0008006" key="2">
    <source>
        <dbReference type="Google" id="ProtNLM"/>
    </source>
</evidence>
<dbReference type="InterPro" id="IPR036249">
    <property type="entry name" value="Thioredoxin-like_sf"/>
</dbReference>
<dbReference type="Proteomes" id="UP000006698">
    <property type="component" value="Chromosome"/>
</dbReference>
<dbReference type="SUPFAM" id="SSF52833">
    <property type="entry name" value="Thioredoxin-like"/>
    <property type="match status" value="1"/>
</dbReference>
<organism evidence="1">
    <name type="scientific">Corynebacterium glutamicum (strain R)</name>
    <dbReference type="NCBI Taxonomy" id="340322"/>
    <lineage>
        <taxon>Bacteria</taxon>
        <taxon>Bacillati</taxon>
        <taxon>Actinomycetota</taxon>
        <taxon>Actinomycetes</taxon>
        <taxon>Mycobacteriales</taxon>
        <taxon>Corynebacteriaceae</taxon>
        <taxon>Corynebacterium</taxon>
    </lineage>
</organism>
<dbReference type="AlphaFoldDB" id="A0AB72V9K6"/>
<dbReference type="Pfam" id="PF05768">
    <property type="entry name" value="Glrx-like"/>
    <property type="match status" value="1"/>
</dbReference>
<proteinExistence type="predicted"/>
<accession>A0AB72V9K6</accession>
<dbReference type="Gene3D" id="3.40.30.10">
    <property type="entry name" value="Glutaredoxin"/>
    <property type="match status" value="1"/>
</dbReference>
<dbReference type="KEGG" id="cgt:cgR_0487"/>
<sequence length="105" mass="11412">MSIVSMVKLSGRIRSRRVAKCEGVGATMGHSVEIIVRDNCGSCVRVKAQILPIVGAAGIKLTERNVDQDASLKLEFGDRVPVILVDDEEFACWEVDNDELANALL</sequence>